<dbReference type="EMBL" id="CP099421">
    <property type="protein sequence ID" value="USW51904.1"/>
    <property type="molecule type" value="Genomic_DNA"/>
</dbReference>
<name>A0A9Q9AM91_9PEZI</name>
<feature type="domain" description="DUF8035" evidence="3">
    <location>
        <begin position="365"/>
        <end position="417"/>
    </location>
</feature>
<evidence type="ECO:0000259" key="3">
    <source>
        <dbReference type="Pfam" id="PF26118"/>
    </source>
</evidence>
<keyword evidence="5" id="KW-1185">Reference proteome</keyword>
<feature type="compositionally biased region" description="Basic and acidic residues" evidence="1">
    <location>
        <begin position="464"/>
        <end position="475"/>
    </location>
</feature>
<gene>
    <name evidence="4" type="ORF">Slin15195_G052230</name>
</gene>
<evidence type="ECO:0000313" key="5">
    <source>
        <dbReference type="Proteomes" id="UP001056384"/>
    </source>
</evidence>
<feature type="region of interest" description="Disordered" evidence="1">
    <location>
        <begin position="271"/>
        <end position="299"/>
    </location>
</feature>
<dbReference type="InterPro" id="IPR058348">
    <property type="entry name" value="DUF8035"/>
</dbReference>
<sequence>MSIRLLNIHSLELQEFTGANTPEYVIASHRWLQDECTYKDVLKKRNVHKEGYKKVEAFCAFVRQHNATTYERGPDLRCDWLWIDTCCIDKTNSQEIQRAINSMFKWYSNAVCCYAYLADLEPPSNDAFGRHAAKESFYRSKWFTRGWTLQELLAPQTVVFLTRKWEVYGHKCTRTRPGSAQLSYCPGAGDNLNVRISDITSIPQAVLHDFASSKALSVSDRMAWTRNRQTSEREDMAYCLLGIFDVNMTLNYGEGREKARWRLEDEIGNEKRNRARRRKDTDSSSAAELRTKPSPCTSSLISLQQPVRGTANNLHQDAPLRPQVRSTTSFKATVESVDDEEITSTKPVRVDSPVAVADDELFRVKKGMTRLPKRFVSQEALQDLEYTFTEEEFKFVVPLALGRAHIDELIRHSEFYKNTKPINYRLKEGEGFTAVQADMRKMSPSRTQGGDRLPRRTKSQSKTNSEELKPPETLRPRSSSTPKREAPNAEARAGGSKPLWPKPKVDTAVNGSGTSDTASSGIGPQDPRRYTLPKSPVQTETMSIHFQYAIRPPEHVMESIKRDVGRYGINPEDVRQRTKDSIDRTFYEIEILALYNKLSHRAWDHLIDQLKEVYLYAPDYSAIGYKHQVSFDESMSRHSPQ</sequence>
<dbReference type="PANTHER" id="PTHR10622">
    <property type="entry name" value="HET DOMAIN-CONTAINING PROTEIN"/>
    <property type="match status" value="1"/>
</dbReference>
<feature type="compositionally biased region" description="Polar residues" evidence="1">
    <location>
        <begin position="509"/>
        <end position="522"/>
    </location>
</feature>
<accession>A0A9Q9AM91</accession>
<reference evidence="4" key="1">
    <citation type="submission" date="2022-06" db="EMBL/GenBank/DDBJ databases">
        <title>Complete genome sequences of two strains of the flax pathogen Septoria linicola.</title>
        <authorList>
            <person name="Lapalu N."/>
            <person name="Simon A."/>
            <person name="Demenou B."/>
            <person name="Paumier D."/>
            <person name="Guillot M.-P."/>
            <person name="Gout L."/>
            <person name="Valade R."/>
        </authorList>
    </citation>
    <scope>NUCLEOTIDE SEQUENCE</scope>
    <source>
        <strain evidence="4">SE15195</strain>
    </source>
</reference>
<organism evidence="4 5">
    <name type="scientific">Septoria linicola</name>
    <dbReference type="NCBI Taxonomy" id="215465"/>
    <lineage>
        <taxon>Eukaryota</taxon>
        <taxon>Fungi</taxon>
        <taxon>Dikarya</taxon>
        <taxon>Ascomycota</taxon>
        <taxon>Pezizomycotina</taxon>
        <taxon>Dothideomycetes</taxon>
        <taxon>Dothideomycetidae</taxon>
        <taxon>Mycosphaerellales</taxon>
        <taxon>Mycosphaerellaceae</taxon>
        <taxon>Septoria</taxon>
    </lineage>
</organism>
<dbReference type="Pfam" id="PF06985">
    <property type="entry name" value="HET"/>
    <property type="match status" value="1"/>
</dbReference>
<proteinExistence type="predicted"/>
<feature type="domain" description="Heterokaryon incompatibility" evidence="2">
    <location>
        <begin position="24"/>
        <end position="122"/>
    </location>
</feature>
<protein>
    <submittedName>
        <fullName evidence="4">Heterokaryon incompatibility</fullName>
    </submittedName>
</protein>
<evidence type="ECO:0000256" key="1">
    <source>
        <dbReference type="SAM" id="MobiDB-lite"/>
    </source>
</evidence>
<feature type="region of interest" description="Disordered" evidence="1">
    <location>
        <begin position="435"/>
        <end position="536"/>
    </location>
</feature>
<dbReference type="AlphaFoldDB" id="A0A9Q9AM91"/>
<evidence type="ECO:0000313" key="4">
    <source>
        <dbReference type="EMBL" id="USW51904.1"/>
    </source>
</evidence>
<dbReference type="Pfam" id="PF26118">
    <property type="entry name" value="DUF8035"/>
    <property type="match status" value="1"/>
</dbReference>
<dbReference type="InterPro" id="IPR010730">
    <property type="entry name" value="HET"/>
</dbReference>
<evidence type="ECO:0000259" key="2">
    <source>
        <dbReference type="Pfam" id="PF06985"/>
    </source>
</evidence>
<dbReference type="PANTHER" id="PTHR10622:SF10">
    <property type="entry name" value="HET DOMAIN-CONTAINING PROTEIN"/>
    <property type="match status" value="1"/>
</dbReference>
<dbReference type="Proteomes" id="UP001056384">
    <property type="component" value="Chromosome 4"/>
</dbReference>
<dbReference type="OrthoDB" id="2192830at2759"/>